<dbReference type="InterPro" id="IPR056924">
    <property type="entry name" value="SH3_Tf2-1"/>
</dbReference>
<dbReference type="Proteomes" id="UP001164929">
    <property type="component" value="Chromosome 11"/>
</dbReference>
<reference evidence="2" key="1">
    <citation type="journal article" date="2023" name="Mol. Ecol. Resour.">
        <title>Chromosome-level genome assembly of a triploid poplar Populus alba 'Berolinensis'.</title>
        <authorList>
            <person name="Chen S."/>
            <person name="Yu Y."/>
            <person name="Wang X."/>
            <person name="Wang S."/>
            <person name="Zhang T."/>
            <person name="Zhou Y."/>
            <person name="He R."/>
            <person name="Meng N."/>
            <person name="Wang Y."/>
            <person name="Liu W."/>
            <person name="Liu Z."/>
            <person name="Liu J."/>
            <person name="Guo Q."/>
            <person name="Huang H."/>
            <person name="Sederoff R.R."/>
            <person name="Wang G."/>
            <person name="Qu G."/>
            <person name="Chen S."/>
        </authorList>
    </citation>
    <scope>NUCLEOTIDE SEQUENCE</scope>
    <source>
        <strain evidence="2">SC-2020</strain>
    </source>
</reference>
<proteinExistence type="predicted"/>
<gene>
    <name evidence="2" type="ORF">NC653_026712</name>
</gene>
<organism evidence="2 3">
    <name type="scientific">Populus alba x Populus x berolinensis</name>
    <dbReference type="NCBI Taxonomy" id="444605"/>
    <lineage>
        <taxon>Eukaryota</taxon>
        <taxon>Viridiplantae</taxon>
        <taxon>Streptophyta</taxon>
        <taxon>Embryophyta</taxon>
        <taxon>Tracheophyta</taxon>
        <taxon>Spermatophyta</taxon>
        <taxon>Magnoliopsida</taxon>
        <taxon>eudicotyledons</taxon>
        <taxon>Gunneridae</taxon>
        <taxon>Pentapetalae</taxon>
        <taxon>rosids</taxon>
        <taxon>fabids</taxon>
        <taxon>Malpighiales</taxon>
        <taxon>Salicaceae</taxon>
        <taxon>Saliceae</taxon>
        <taxon>Populus</taxon>
    </lineage>
</organism>
<evidence type="ECO:0000259" key="1">
    <source>
        <dbReference type="Pfam" id="PF24626"/>
    </source>
</evidence>
<dbReference type="Pfam" id="PF24626">
    <property type="entry name" value="SH3_Tf2-1"/>
    <property type="match status" value="1"/>
</dbReference>
<dbReference type="AlphaFoldDB" id="A0AAD6Q4A6"/>
<protein>
    <recommendedName>
        <fullName evidence="1">Tf2-1-like SH3-like domain-containing protein</fullName>
    </recommendedName>
</protein>
<keyword evidence="3" id="KW-1185">Reference proteome</keyword>
<feature type="domain" description="Tf2-1-like SH3-like" evidence="1">
    <location>
        <begin position="46"/>
        <end position="107"/>
    </location>
</feature>
<sequence length="222" mass="25387">MSKSAESLPCRVHNLHIEIMKQIQASNEQYKFRADLLKYHDALNVGDYFMIQIRPERCPLETEHKLQVSSARPFKVLQMIESNTYVIKLPLNFDISSTLNMKDLSIYKIQPIPDSPFDTPTSLSISLAQKEHINATLNAQVVFTRDGELQQIPVYEFDDQIQTILGLSEEHHNSLILVIESIIGAVLTYTRRGRVLPTPGELMGTPNRKYYLRTRMIIDDGG</sequence>
<name>A0AAD6Q4A6_9ROSI</name>
<evidence type="ECO:0000313" key="3">
    <source>
        <dbReference type="Proteomes" id="UP001164929"/>
    </source>
</evidence>
<dbReference type="EMBL" id="JAQIZT010000011">
    <property type="protein sequence ID" value="KAJ6978397.1"/>
    <property type="molecule type" value="Genomic_DNA"/>
</dbReference>
<accession>A0AAD6Q4A6</accession>
<evidence type="ECO:0000313" key="2">
    <source>
        <dbReference type="EMBL" id="KAJ6978397.1"/>
    </source>
</evidence>
<comment type="caution">
    <text evidence="2">The sequence shown here is derived from an EMBL/GenBank/DDBJ whole genome shotgun (WGS) entry which is preliminary data.</text>
</comment>